<dbReference type="PRINTS" id="PR00094">
    <property type="entry name" value="ADENYLTKNASE"/>
</dbReference>
<evidence type="ECO:0000313" key="8">
    <source>
        <dbReference type="Proteomes" id="UP000054600"/>
    </source>
</evidence>
<dbReference type="InterPro" id="IPR000850">
    <property type="entry name" value="Adenylat/UMP-CMP_kin"/>
</dbReference>
<dbReference type="CDD" id="cd01428">
    <property type="entry name" value="ADK"/>
    <property type="match status" value="1"/>
</dbReference>
<dbReference type="PROSITE" id="PS00113">
    <property type="entry name" value="ADENYLATE_KINASE"/>
    <property type="match status" value="1"/>
</dbReference>
<dbReference type="Pfam" id="PF00156">
    <property type="entry name" value="Pribosyltran"/>
    <property type="match status" value="1"/>
</dbReference>
<dbReference type="EC" id="2.7.4.3" evidence="5"/>
<feature type="binding site" evidence="5">
    <location>
        <position position="127"/>
    </location>
    <ligand>
        <name>ATP</name>
        <dbReference type="ChEBI" id="CHEBI:30616"/>
    </ligand>
</feature>
<dbReference type="OrthoDB" id="5632234at2"/>
<comment type="similarity">
    <text evidence="5">Belongs to the adenylate kinase family.</text>
</comment>
<dbReference type="Gene3D" id="1.10.630.10">
    <property type="entry name" value="Cytochrome P450"/>
    <property type="match status" value="1"/>
</dbReference>
<dbReference type="RefSeq" id="WP_018578639.1">
    <property type="nucleotide sequence ID" value="NZ_KB892437.1"/>
</dbReference>
<evidence type="ECO:0000256" key="3">
    <source>
        <dbReference type="ARBA" id="ARBA00022741"/>
    </source>
</evidence>
<dbReference type="SUPFAM" id="SSF52540">
    <property type="entry name" value="P-loop containing nucleoside triphosphate hydrolases"/>
    <property type="match status" value="1"/>
</dbReference>
<dbReference type="GO" id="GO:0005524">
    <property type="term" value="F:ATP binding"/>
    <property type="evidence" value="ECO:0007669"/>
    <property type="project" value="UniProtKB-UniRule"/>
</dbReference>
<feature type="binding site" evidence="5">
    <location>
        <begin position="89"/>
        <end position="92"/>
    </location>
    <ligand>
        <name>AMP</name>
        <dbReference type="ChEBI" id="CHEBI:456215"/>
    </ligand>
</feature>
<dbReference type="InterPro" id="IPR027417">
    <property type="entry name" value="P-loop_NTPase"/>
</dbReference>
<dbReference type="InterPro" id="IPR000836">
    <property type="entry name" value="PRTase_dom"/>
</dbReference>
<keyword evidence="5" id="KW-0963">Cytoplasm</keyword>
<comment type="caution">
    <text evidence="7">The sequence shown here is derived from an EMBL/GenBank/DDBJ whole genome shotgun (WGS) entry which is preliminary data.</text>
</comment>
<dbReference type="GO" id="GO:0016705">
    <property type="term" value="F:oxidoreductase activity, acting on paired donors, with incorporation or reduction of molecular oxygen"/>
    <property type="evidence" value="ECO:0007669"/>
    <property type="project" value="InterPro"/>
</dbReference>
<dbReference type="Pfam" id="PF00406">
    <property type="entry name" value="ADK"/>
    <property type="match status" value="1"/>
</dbReference>
<feature type="domain" description="Phosphoribosyltransferase" evidence="6">
    <location>
        <begin position="662"/>
        <end position="763"/>
    </location>
</feature>
<feature type="binding site" evidence="5">
    <location>
        <begin position="60"/>
        <end position="62"/>
    </location>
    <ligand>
        <name>AMP</name>
        <dbReference type="ChEBI" id="CHEBI:456215"/>
    </ligand>
</feature>
<keyword evidence="2 5" id="KW-0545">Nucleotide biosynthesis</keyword>
<evidence type="ECO:0000256" key="4">
    <source>
        <dbReference type="ARBA" id="ARBA00022777"/>
    </source>
</evidence>
<dbReference type="GO" id="GO:0005737">
    <property type="term" value="C:cytoplasm"/>
    <property type="evidence" value="ECO:0007669"/>
    <property type="project" value="UniProtKB-SubCell"/>
</dbReference>
<comment type="catalytic activity">
    <reaction evidence="5">
        <text>AMP + ATP = 2 ADP</text>
        <dbReference type="Rhea" id="RHEA:12973"/>
        <dbReference type="ChEBI" id="CHEBI:30616"/>
        <dbReference type="ChEBI" id="CHEBI:456215"/>
        <dbReference type="ChEBI" id="CHEBI:456216"/>
        <dbReference type="EC" id="2.7.4.3"/>
    </reaction>
</comment>
<evidence type="ECO:0000256" key="5">
    <source>
        <dbReference type="HAMAP-Rule" id="MF_00235"/>
    </source>
</evidence>
<keyword evidence="1 5" id="KW-0808">Transferase</keyword>
<dbReference type="PATRIC" id="fig|1122169.6.peg.1603"/>
<dbReference type="PANTHER" id="PTHR23359">
    <property type="entry name" value="NUCLEOTIDE KINASE"/>
    <property type="match status" value="1"/>
</dbReference>
<evidence type="ECO:0000313" key="7">
    <source>
        <dbReference type="EMBL" id="KTD60980.1"/>
    </source>
</evidence>
<feature type="binding site" evidence="5">
    <location>
        <position position="142"/>
    </location>
    <ligand>
        <name>AMP</name>
        <dbReference type="ChEBI" id="CHEBI:456215"/>
    </ligand>
</feature>
<dbReference type="SUPFAM" id="SSF48264">
    <property type="entry name" value="Cytochrome P450"/>
    <property type="match status" value="1"/>
</dbReference>
<comment type="pathway">
    <text evidence="5">Purine metabolism; AMP biosynthesis via salvage pathway; AMP from ADP: step 1/1.</text>
</comment>
<dbReference type="InterPro" id="IPR033690">
    <property type="entry name" value="Adenylat_kinase_CS"/>
</dbReference>
<dbReference type="STRING" id="1122169.Lsha_1391"/>
<name>A0A0W0YVX7_9GAMM</name>
<comment type="subunit">
    <text evidence="5">Monomer.</text>
</comment>
<dbReference type="HAMAP" id="MF_00235">
    <property type="entry name" value="Adenylate_kinase_Adk"/>
    <property type="match status" value="1"/>
</dbReference>
<keyword evidence="4 5" id="KW-0418">Kinase</keyword>
<dbReference type="InterPro" id="IPR029057">
    <property type="entry name" value="PRTase-like"/>
</dbReference>
<feature type="binding site" evidence="5">
    <location>
        <position position="96"/>
    </location>
    <ligand>
        <name>AMP</name>
        <dbReference type="ChEBI" id="CHEBI:456215"/>
    </ligand>
</feature>
<dbReference type="GO" id="GO:0004497">
    <property type="term" value="F:monooxygenase activity"/>
    <property type="evidence" value="ECO:0007669"/>
    <property type="project" value="InterPro"/>
</dbReference>
<dbReference type="AlphaFoldDB" id="A0A0W0YVX7"/>
<accession>A0A0W0YVX7</accession>
<reference evidence="7 8" key="1">
    <citation type="submission" date="2015-11" db="EMBL/GenBank/DDBJ databases">
        <title>Genomic analysis of 38 Legionella species identifies large and diverse effector repertoires.</title>
        <authorList>
            <person name="Burstein D."/>
            <person name="Amaro F."/>
            <person name="Zusman T."/>
            <person name="Lifshitz Z."/>
            <person name="Cohen O."/>
            <person name="Gilbert J.A."/>
            <person name="Pupko T."/>
            <person name="Shuman H.A."/>
            <person name="Segal G."/>
        </authorList>
    </citation>
    <scope>NUCLEOTIDE SEQUENCE [LARGE SCALE GENOMIC DNA]</scope>
    <source>
        <strain evidence="7 8">ATCC 49655</strain>
    </source>
</reference>
<dbReference type="GO" id="GO:0044209">
    <property type="term" value="P:AMP salvage"/>
    <property type="evidence" value="ECO:0007669"/>
    <property type="project" value="UniProtKB-UniRule"/>
</dbReference>
<evidence type="ECO:0000259" key="6">
    <source>
        <dbReference type="Pfam" id="PF00156"/>
    </source>
</evidence>
<comment type="subcellular location">
    <subcellularLocation>
        <location evidence="5">Cytoplasm</location>
    </subcellularLocation>
</comment>
<protein>
    <recommendedName>
        <fullName evidence="5">Adenylate kinase</fullName>
        <shortName evidence="5">AK</shortName>
        <ecNumber evidence="5">2.7.4.3</ecNumber>
    </recommendedName>
    <alternativeName>
        <fullName evidence="5">ATP-AMP transphosphorylase</fullName>
    </alternativeName>
    <alternativeName>
        <fullName evidence="5">ATP:AMP phosphotransferase</fullName>
    </alternativeName>
    <alternativeName>
        <fullName evidence="5">Adenylate monophosphate kinase</fullName>
    </alternativeName>
</protein>
<comment type="function">
    <text evidence="5">Catalyzes the reversible transfer of the terminal phosphate group between ATP and AMP. Plays an important role in cellular energy homeostasis and in adenine nucleotide metabolism.</text>
</comment>
<dbReference type="UniPathway" id="UPA00588">
    <property type="reaction ID" value="UER00649"/>
</dbReference>
<comment type="domain">
    <text evidence="5">Consists of three domains, a large central CORE domain and two small peripheral domains, NMPbind and LID, which undergo movements during catalysis. The LID domain closes over the site of phosphoryl transfer upon ATP binding. Assembling and dissambling the active center during each catalytic cycle provides an effective means to prevent ATP hydrolysis.</text>
</comment>
<dbReference type="EMBL" id="LNYW01000040">
    <property type="protein sequence ID" value="KTD60980.1"/>
    <property type="molecule type" value="Genomic_DNA"/>
</dbReference>
<dbReference type="GO" id="GO:0020037">
    <property type="term" value="F:heme binding"/>
    <property type="evidence" value="ECO:0007669"/>
    <property type="project" value="InterPro"/>
</dbReference>
<dbReference type="GO" id="GO:0005506">
    <property type="term" value="F:iron ion binding"/>
    <property type="evidence" value="ECO:0007669"/>
    <property type="project" value="InterPro"/>
</dbReference>
<feature type="binding site" evidence="5">
    <location>
        <begin position="11"/>
        <end position="16"/>
    </location>
    <ligand>
        <name>ATP</name>
        <dbReference type="ChEBI" id="CHEBI:30616"/>
    </ligand>
</feature>
<dbReference type="Proteomes" id="UP000054600">
    <property type="component" value="Unassembled WGS sequence"/>
</dbReference>
<feature type="binding site" evidence="5">
    <location>
        <position position="172"/>
    </location>
    <ligand>
        <name>ATP</name>
        <dbReference type="ChEBI" id="CHEBI:30616"/>
    </ligand>
</feature>
<dbReference type="SUPFAM" id="SSF53271">
    <property type="entry name" value="PRTase-like"/>
    <property type="match status" value="1"/>
</dbReference>
<dbReference type="CDD" id="cd06223">
    <property type="entry name" value="PRTases_typeI"/>
    <property type="match status" value="1"/>
</dbReference>
<feature type="binding site" evidence="5">
    <location>
        <position position="38"/>
    </location>
    <ligand>
        <name>AMP</name>
        <dbReference type="ChEBI" id="CHEBI:456215"/>
    </ligand>
</feature>
<evidence type="ECO:0000256" key="2">
    <source>
        <dbReference type="ARBA" id="ARBA00022727"/>
    </source>
</evidence>
<dbReference type="Gene3D" id="3.40.50.2020">
    <property type="match status" value="1"/>
</dbReference>
<organism evidence="7 8">
    <name type="scientific">Legionella shakespearei DSM 23087</name>
    <dbReference type="NCBI Taxonomy" id="1122169"/>
    <lineage>
        <taxon>Bacteria</taxon>
        <taxon>Pseudomonadati</taxon>
        <taxon>Pseudomonadota</taxon>
        <taxon>Gammaproteobacteria</taxon>
        <taxon>Legionellales</taxon>
        <taxon>Legionellaceae</taxon>
        <taxon>Legionella</taxon>
    </lineage>
</organism>
<comment type="caution">
    <text evidence="5">Lacks conserved residue(s) required for the propagation of feature annotation.</text>
</comment>
<sequence>MKIVLLAGAPGSGKSTQGAALMKMNANIKHLSLGEVVRNIIKDPEHPLAQKYHAVISSGTLLPDHVIAEILANELEQIADQNTVVLLDGYPRTSAQYQNFKEHWGNPAGIIHLDVSEQELAERMEHRQDSRSDDNEAAIARRLDFYKTTTLPVLELIKKELDKNSVTVSSSDSIEATSILLYASLQHMQDLHTLLSTASTTIPEEKTVDPVVTPVWFHSVVSPLWQTYSEYQTVAAVQETYETTNFSFSLLGKKIVYLETAAEIETILRARSSLGHVYRHFSMAAGLKHDFVATDSHNPASYRREDGQINTWKLIHNAFGMAVKGDKARIEHLIDVHLDQTFLAEKTFELDTTFDRFFCSFWSDYLFGSTVSPQSYMENREAILAVMRQCFYSNNYKALDPTGLSSLLYSYTVSNELKEAKEKIKSFISNSTATSFTQRFKAALRQLNESEGLELSEDTLMDMVADNVFDLFFEPDFLENVMYETLAIAIKEHVDLREGKERSKVYSQGMKQGYLFPMRSRILEEAVTLPDGTSIAAGSHVYFNLKKAGLYHSSGPRRCVGQAYTHYFKEHFFNRIEGIDFKVKSVSFPEERMAMVANENVPGSPERYQVSWNLKRDEAMRHLPYHNYKGNKFFNVLALHQKPDLNEQMVKQCKLKIKHFLDKREIDIDKVVIVTPEVRGLPLAAQVAKELRVPLYTIRKKGGYKMAESEVYTESYDKGYGDPDVVELPVKEIKDLAGKKVIFLDDGLASGQSALACIKLIERQVSDEDEAAQVLMVLTSLKHDYVETTPKLSEHCKVKTLFDCHGGKMPAEQEEAKIQIKLG</sequence>
<keyword evidence="8" id="KW-1185">Reference proteome</keyword>
<dbReference type="GO" id="GO:0004017">
    <property type="term" value="F:AMP kinase activity"/>
    <property type="evidence" value="ECO:0007669"/>
    <property type="project" value="UniProtKB-UniRule"/>
</dbReference>
<evidence type="ECO:0000256" key="1">
    <source>
        <dbReference type="ARBA" id="ARBA00022679"/>
    </source>
</evidence>
<keyword evidence="5" id="KW-0067">ATP-binding</keyword>
<dbReference type="InterPro" id="IPR036396">
    <property type="entry name" value="Cyt_P450_sf"/>
</dbReference>
<feature type="binding site" evidence="5">
    <location>
        <position position="131"/>
    </location>
    <ligand>
        <name>AMP</name>
        <dbReference type="ChEBI" id="CHEBI:456215"/>
    </ligand>
</feature>
<dbReference type="eggNOG" id="COG0563">
    <property type="taxonomic scope" value="Bacteria"/>
</dbReference>
<gene>
    <name evidence="5" type="primary">adk</name>
    <name evidence="7" type="ORF">Lsha_1391</name>
</gene>
<dbReference type="Gene3D" id="3.40.50.300">
    <property type="entry name" value="P-loop containing nucleotide triphosphate hydrolases"/>
    <property type="match status" value="1"/>
</dbReference>
<keyword evidence="3 5" id="KW-0547">Nucleotide-binding</keyword>
<proteinExistence type="inferred from homology"/>